<reference evidence="1" key="1">
    <citation type="submission" date="2021-03" db="EMBL/GenBank/DDBJ databases">
        <title>Evolutionary priming and transition to the ectomycorrhizal habit in an iconic lineage of mushroom-forming fungi: is preadaptation a requirement?</title>
        <authorList>
            <consortium name="DOE Joint Genome Institute"/>
            <person name="Looney B.P."/>
            <person name="Miyauchi S."/>
            <person name="Morin E."/>
            <person name="Drula E."/>
            <person name="Courty P.E."/>
            <person name="Chicoki N."/>
            <person name="Fauchery L."/>
            <person name="Kohler A."/>
            <person name="Kuo A."/>
            <person name="LaButti K."/>
            <person name="Pangilinan J."/>
            <person name="Lipzen A."/>
            <person name="Riley R."/>
            <person name="Andreopoulos W."/>
            <person name="He G."/>
            <person name="Johnson J."/>
            <person name="Barry K.W."/>
            <person name="Grigoriev I.V."/>
            <person name="Nagy L."/>
            <person name="Hibbett D."/>
            <person name="Henrissat B."/>
            <person name="Matheny P.B."/>
            <person name="Labbe J."/>
            <person name="Martin A.F."/>
        </authorList>
    </citation>
    <scope>NUCLEOTIDE SEQUENCE</scope>
    <source>
        <strain evidence="1">BPL698</strain>
    </source>
</reference>
<name>A0ACC0UBM5_9AGAM</name>
<comment type="caution">
    <text evidence="1">The sequence shown here is derived from an EMBL/GenBank/DDBJ whole genome shotgun (WGS) entry which is preliminary data.</text>
</comment>
<evidence type="ECO:0000313" key="1">
    <source>
        <dbReference type="EMBL" id="KAI9509036.1"/>
    </source>
</evidence>
<sequence length="916" mass="102159">MASILEIFLKFLRICRLAGKNILSRWPVLMAFRVLRRMLCGWHRMWHRKPGTIQNAKSAEPSSPGKMRGPYLMSDGSAVVKECVVSASTVPASASDPSGDRFESRSATAEAPVPSSPTRHSVVDHPLAHTPYPTHFLYGGNPATQGSVSSVSISSIQSRASDRLAIITTNSRESLRDPVGQPSLPKAIHRQFGRGPDPSRSREQLSRSPSPASRPPSRPPTPHRSPRIVTTNLPSPVHSGGGRASPVIQPSAASSHSHEPLSPPPGHDHRRNQSWMVDVDVVNPSTESLPLPSSTTGPRQVTDEPLAIDTIHLSPASSIEESPPGSPPLSPTASSIPDFFLPEGRFLQLIHSDQVPRYTKDITIAREQKPYDIPPLTTAFPYTETGVPDQGSDRQDCAPWIPATHPDGALYFYDRERRLFTDTDMHNPELREEIEHFHLYLQNILLVDQLTIPSTNYDLVLDIMPAPDKRIQWSYYYACHETRCLFWLDTYDGIYMISELDGVDSPAHVKHRQEALYWNHWSLFPAISGDRYPPEYIYDELMGILAHGCIDLMTSKSSTFPYDDVTIQKMIKLVQKAKGTYREFRRDDTLPSSEAKGAVEHYTAGTTRLLSFFAHWRFLHFHGQRHARLVRDKTVYDKPKHDRTLLITLLSPWLFLAPEVHLREMEKLWTDGVIIETVWKGFMNNLLAEWNGIILWSTVMLAVNVGFLAIPGVMFYNINGGTLESVHQLVILPSSAQIASSLSVEASVGSIVIGLLLARYNRTKQEADPSEASEYLDDSSRRMFGLESLAIMFSLPWAFLMWSMVTFSVALLLFCFVVSNIWTRVFMSLMSAAAICFTIGCIWTTWESNNDGGVWLDGVQPSVTHALEQSNASLQGLVARIRSFAHHVVRSLRGHLGSRAADDVGNVHPSTPPVGV</sequence>
<proteinExistence type="predicted"/>
<protein>
    <submittedName>
        <fullName evidence="1">Uncharacterized protein</fullName>
    </submittedName>
</protein>
<accession>A0ACC0UBM5</accession>
<dbReference type="EMBL" id="JAGFNK010000073">
    <property type="protein sequence ID" value="KAI9509036.1"/>
    <property type="molecule type" value="Genomic_DNA"/>
</dbReference>
<gene>
    <name evidence="1" type="ORF">F5148DRAFT_814390</name>
</gene>
<organism evidence="1 2">
    <name type="scientific">Russula earlei</name>
    <dbReference type="NCBI Taxonomy" id="71964"/>
    <lineage>
        <taxon>Eukaryota</taxon>
        <taxon>Fungi</taxon>
        <taxon>Dikarya</taxon>
        <taxon>Basidiomycota</taxon>
        <taxon>Agaricomycotina</taxon>
        <taxon>Agaricomycetes</taxon>
        <taxon>Russulales</taxon>
        <taxon>Russulaceae</taxon>
        <taxon>Russula</taxon>
    </lineage>
</organism>
<evidence type="ECO:0000313" key="2">
    <source>
        <dbReference type="Proteomes" id="UP001207468"/>
    </source>
</evidence>
<keyword evidence="2" id="KW-1185">Reference proteome</keyword>
<dbReference type="Proteomes" id="UP001207468">
    <property type="component" value="Unassembled WGS sequence"/>
</dbReference>